<dbReference type="GO" id="GO:0005840">
    <property type="term" value="C:ribosome"/>
    <property type="evidence" value="ECO:0007669"/>
    <property type="project" value="UniProtKB-KW"/>
</dbReference>
<dbReference type="GO" id="GO:1990904">
    <property type="term" value="C:ribonucleoprotein complex"/>
    <property type="evidence" value="ECO:0007669"/>
    <property type="project" value="UniProtKB-KW"/>
</dbReference>
<dbReference type="InterPro" id="IPR001197">
    <property type="entry name" value="Ribosomal_uL16_euk_arch"/>
</dbReference>
<accession>A0A1S3AQY9</accession>
<dbReference type="OrthoDB" id="10258869at2759"/>
<dbReference type="Gene3D" id="3.90.1170.10">
    <property type="entry name" value="Ribosomal protein L10e/L16"/>
    <property type="match status" value="1"/>
</dbReference>
<organism evidence="4 5">
    <name type="scientific">Erinaceus europaeus</name>
    <name type="common">Western European hedgehog</name>
    <dbReference type="NCBI Taxonomy" id="9365"/>
    <lineage>
        <taxon>Eukaryota</taxon>
        <taxon>Metazoa</taxon>
        <taxon>Chordata</taxon>
        <taxon>Craniata</taxon>
        <taxon>Vertebrata</taxon>
        <taxon>Euteleostomi</taxon>
        <taxon>Mammalia</taxon>
        <taxon>Eutheria</taxon>
        <taxon>Laurasiatheria</taxon>
        <taxon>Eulipotyphla</taxon>
        <taxon>Erinaceidae</taxon>
        <taxon>Erinaceinae</taxon>
        <taxon>Erinaceus</taxon>
    </lineage>
</organism>
<evidence type="ECO:0000256" key="2">
    <source>
        <dbReference type="ARBA" id="ARBA00022980"/>
    </source>
</evidence>
<dbReference type="AlphaFoldDB" id="A0A1S3AQY9"/>
<dbReference type="InterPro" id="IPR036920">
    <property type="entry name" value="Ribosomal_uL16_sf"/>
</dbReference>
<dbReference type="GO" id="GO:0006412">
    <property type="term" value="P:translation"/>
    <property type="evidence" value="ECO:0007669"/>
    <property type="project" value="InterPro"/>
</dbReference>
<gene>
    <name evidence="5" type="primary">LOC103128398</name>
</gene>
<dbReference type="PANTHER" id="PTHR11726">
    <property type="entry name" value="60S RIBOSOMAL PROTEIN L10"/>
    <property type="match status" value="1"/>
</dbReference>
<sequence length="164" mass="18895">MSSIDFLLSWHPILILYEKLNMQRLLFAVSFLQISGFGIRITSWQTYTEFVAFCVKHRLWLQTGTQGAFGKPQGTMARAHIGQVIMSIRTKLQNKEHVIEALRRAKFKVPGRQKIHISKKWGFTKFNADEFEDMVAEKRLIPDSCGAKYIPNCGPLDKWLALHS</sequence>
<reference evidence="5" key="1">
    <citation type="submission" date="2025-08" db="UniProtKB">
        <authorList>
            <consortium name="RefSeq"/>
        </authorList>
    </citation>
    <scope>IDENTIFICATION</scope>
</reference>
<dbReference type="Gene3D" id="3.30.60.300">
    <property type="match status" value="1"/>
</dbReference>
<evidence type="ECO:0000256" key="1">
    <source>
        <dbReference type="ARBA" id="ARBA00008931"/>
    </source>
</evidence>
<dbReference type="GO" id="GO:0003735">
    <property type="term" value="F:structural constituent of ribosome"/>
    <property type="evidence" value="ECO:0007669"/>
    <property type="project" value="InterPro"/>
</dbReference>
<name>A0A1S3AQY9_ERIEU</name>
<dbReference type="SUPFAM" id="SSF54686">
    <property type="entry name" value="Ribosomal protein L16p/L10e"/>
    <property type="match status" value="1"/>
</dbReference>
<keyword evidence="2" id="KW-0689">Ribosomal protein</keyword>
<keyword evidence="4" id="KW-1185">Reference proteome</keyword>
<dbReference type="GeneID" id="103128398"/>
<proteinExistence type="inferred from homology"/>
<protein>
    <submittedName>
        <fullName evidence="5">Large ribosomal subunit protein uL16-like</fullName>
    </submittedName>
</protein>
<evidence type="ECO:0000256" key="3">
    <source>
        <dbReference type="ARBA" id="ARBA00023274"/>
    </source>
</evidence>
<dbReference type="RefSeq" id="XP_007539298.1">
    <property type="nucleotide sequence ID" value="XM_007539236.3"/>
</dbReference>
<dbReference type="eggNOG" id="KOG0857">
    <property type="taxonomic scope" value="Eukaryota"/>
</dbReference>
<dbReference type="InterPro" id="IPR047873">
    <property type="entry name" value="Ribosomal_uL16"/>
</dbReference>
<dbReference type="FunFam" id="3.30.60.300:FF:000001">
    <property type="entry name" value="60S ribosomal protein L10"/>
    <property type="match status" value="1"/>
</dbReference>
<dbReference type="Pfam" id="PF00252">
    <property type="entry name" value="Ribosomal_L16"/>
    <property type="match status" value="1"/>
</dbReference>
<dbReference type="InParanoid" id="A0A1S3AQY9"/>
<evidence type="ECO:0000313" key="5">
    <source>
        <dbReference type="RefSeq" id="XP_007539298.1"/>
    </source>
</evidence>
<keyword evidence="3" id="KW-0687">Ribonucleoprotein</keyword>
<comment type="similarity">
    <text evidence="1">Belongs to the universal ribosomal protein uL16 family.</text>
</comment>
<dbReference type="Proteomes" id="UP001652624">
    <property type="component" value="Chromosome X"/>
</dbReference>
<evidence type="ECO:0000313" key="4">
    <source>
        <dbReference type="Proteomes" id="UP001652624"/>
    </source>
</evidence>